<dbReference type="OrthoDB" id="3574600at2"/>
<organism evidence="3 4">
    <name type="scientific">Ketogulonicigenium robustum</name>
    <dbReference type="NCBI Taxonomy" id="92947"/>
    <lineage>
        <taxon>Bacteria</taxon>
        <taxon>Pseudomonadati</taxon>
        <taxon>Pseudomonadota</taxon>
        <taxon>Alphaproteobacteria</taxon>
        <taxon>Rhodobacterales</taxon>
        <taxon>Roseobacteraceae</taxon>
        <taxon>Ketogulonicigenium</taxon>
    </lineage>
</organism>
<accession>A0A1W6NZD6</accession>
<dbReference type="AlphaFoldDB" id="A0A1W6NZD6"/>
<dbReference type="PANTHER" id="PTHR30514">
    <property type="entry name" value="GLUCOKINASE"/>
    <property type="match status" value="1"/>
</dbReference>
<dbReference type="GO" id="GO:0003700">
    <property type="term" value="F:DNA-binding transcription factor activity"/>
    <property type="evidence" value="ECO:0007669"/>
    <property type="project" value="InterPro"/>
</dbReference>
<dbReference type="InterPro" id="IPR047640">
    <property type="entry name" value="RpiR-like"/>
</dbReference>
<name>A0A1W6NZD6_9RHOB</name>
<evidence type="ECO:0000259" key="2">
    <source>
        <dbReference type="PROSITE" id="PS51464"/>
    </source>
</evidence>
<dbReference type="InterPro" id="IPR046348">
    <property type="entry name" value="SIS_dom_sf"/>
</dbReference>
<proteinExistence type="predicted"/>
<dbReference type="InterPro" id="IPR000281">
    <property type="entry name" value="HTH_RpiR"/>
</dbReference>
<dbReference type="SUPFAM" id="SSF53697">
    <property type="entry name" value="SIS domain"/>
    <property type="match status" value="1"/>
</dbReference>
<dbReference type="GO" id="GO:0003677">
    <property type="term" value="F:DNA binding"/>
    <property type="evidence" value="ECO:0007669"/>
    <property type="project" value="InterPro"/>
</dbReference>
<protein>
    <submittedName>
        <fullName evidence="3">RpiR family transcriptional regulator</fullName>
    </submittedName>
</protein>
<dbReference type="Gene3D" id="3.40.50.10490">
    <property type="entry name" value="Glucose-6-phosphate isomerase like protein, domain 1"/>
    <property type="match status" value="1"/>
</dbReference>
<dbReference type="Gene3D" id="1.10.10.10">
    <property type="entry name" value="Winged helix-like DNA-binding domain superfamily/Winged helix DNA-binding domain"/>
    <property type="match status" value="1"/>
</dbReference>
<dbReference type="Pfam" id="PF01418">
    <property type="entry name" value="HTH_6"/>
    <property type="match status" value="1"/>
</dbReference>
<evidence type="ECO:0000313" key="3">
    <source>
        <dbReference type="EMBL" id="ARO14618.1"/>
    </source>
</evidence>
<gene>
    <name evidence="3" type="ORF">BVG79_01272</name>
</gene>
<dbReference type="PROSITE" id="PS51464">
    <property type="entry name" value="SIS"/>
    <property type="match status" value="1"/>
</dbReference>
<dbReference type="GO" id="GO:1901135">
    <property type="term" value="P:carbohydrate derivative metabolic process"/>
    <property type="evidence" value="ECO:0007669"/>
    <property type="project" value="InterPro"/>
</dbReference>
<dbReference type="SUPFAM" id="SSF46689">
    <property type="entry name" value="Homeodomain-like"/>
    <property type="match status" value="1"/>
</dbReference>
<dbReference type="Proteomes" id="UP000242447">
    <property type="component" value="Chromosome"/>
</dbReference>
<feature type="domain" description="HTH rpiR-type" evidence="1">
    <location>
        <begin position="17"/>
        <end position="93"/>
    </location>
</feature>
<evidence type="ECO:0000259" key="1">
    <source>
        <dbReference type="PROSITE" id="PS51071"/>
    </source>
</evidence>
<sequence length="307" mass="31987">MIANTSQTLHSAKMSIPDRLSDRIAALGPLSPTLARAVAYFDLNRVAVISASAIDLANAIGTSDATVIRAARVLGYGGLSALKRALAAEMAARSPAQDLQTTLDTPRDSLSCAMRDGILAGLGYIERLAAPQAAAAMTAIASQLHHANRIALFGMGPTAALVDYAAQRLTRGGRRVITLTASGAGLADQLLAMRAGDGVLAFSHGAPYREVDVALSEAARLGCPTFLATDNAQSQLIPRVQGHIVIARRGSHRVALNTAILAFIEALDIGLATLGQQASIAQLQRLEGLRHALARADGLPPSRKDKP</sequence>
<dbReference type="KEGG" id="kro:BVG79_01272"/>
<dbReference type="PROSITE" id="PS51071">
    <property type="entry name" value="HTH_RPIR"/>
    <property type="match status" value="1"/>
</dbReference>
<reference evidence="3 4" key="1">
    <citation type="submission" date="2017-02" db="EMBL/GenBank/DDBJ databases">
        <title>Ketogulonicigenium robustum SPU B003 Genome sequencing and assembly.</title>
        <authorList>
            <person name="Li Y."/>
            <person name="Liu L."/>
            <person name="Wang C."/>
            <person name="Zhang M."/>
            <person name="Zhang T."/>
            <person name="Zhang Y."/>
        </authorList>
    </citation>
    <scope>NUCLEOTIDE SEQUENCE [LARGE SCALE GENOMIC DNA]</scope>
    <source>
        <strain evidence="3 4">SPU_B003</strain>
    </source>
</reference>
<keyword evidence="4" id="KW-1185">Reference proteome</keyword>
<dbReference type="STRING" id="92947.BVG79_01272"/>
<evidence type="ECO:0000313" key="4">
    <source>
        <dbReference type="Proteomes" id="UP000242447"/>
    </source>
</evidence>
<dbReference type="GO" id="GO:0097367">
    <property type="term" value="F:carbohydrate derivative binding"/>
    <property type="evidence" value="ECO:0007669"/>
    <property type="project" value="InterPro"/>
</dbReference>
<feature type="domain" description="SIS" evidence="2">
    <location>
        <begin position="140"/>
        <end position="299"/>
    </location>
</feature>
<dbReference type="InterPro" id="IPR001347">
    <property type="entry name" value="SIS_dom"/>
</dbReference>
<dbReference type="EMBL" id="CP019937">
    <property type="protein sequence ID" value="ARO14618.1"/>
    <property type="molecule type" value="Genomic_DNA"/>
</dbReference>
<dbReference type="InterPro" id="IPR009057">
    <property type="entry name" value="Homeodomain-like_sf"/>
</dbReference>
<dbReference type="InterPro" id="IPR036388">
    <property type="entry name" value="WH-like_DNA-bd_sf"/>
</dbReference>